<reference evidence="1 4" key="2">
    <citation type="submission" date="2016-10" db="EMBL/GenBank/DDBJ databases">
        <title>Hydorgenophaga sp. LPB0072 isolated from gastropod.</title>
        <authorList>
            <person name="Kim E."/>
            <person name="Yi H."/>
        </authorList>
    </citation>
    <scope>NUCLEOTIDE SEQUENCE [LARGE SCALE GENOMIC DNA]</scope>
    <source>
        <strain evidence="1 4">LPB0072</strain>
    </source>
</reference>
<evidence type="ECO:0000313" key="2">
    <source>
        <dbReference type="EMBL" id="OAD42910.1"/>
    </source>
</evidence>
<dbReference type="AlphaFoldDB" id="A0A167IJ06"/>
<dbReference type="EMBL" id="LVWD01000006">
    <property type="protein sequence ID" value="OAD42910.1"/>
    <property type="molecule type" value="Genomic_DNA"/>
</dbReference>
<dbReference type="OrthoDB" id="8906531at2"/>
<dbReference type="EMBL" id="CP017476">
    <property type="protein sequence ID" value="AOW14161.1"/>
    <property type="molecule type" value="Genomic_DNA"/>
</dbReference>
<dbReference type="Proteomes" id="UP000185680">
    <property type="component" value="Chromosome"/>
</dbReference>
<sequence length="99" mass="10691">MHYSASHQKLKLILAAQGLTTGDAGGIDQLFGGKDGYYWYGTLRDLCPPDKTISWDNQYQMVAAIQAHENATAAEDEMKPQVPSAANIAALSKLLANPI</sequence>
<dbReference type="Proteomes" id="UP000185657">
    <property type="component" value="Unassembled WGS sequence"/>
</dbReference>
<dbReference type="RefSeq" id="WP_066087588.1">
    <property type="nucleotide sequence ID" value="NZ_CP017476.1"/>
</dbReference>
<keyword evidence="3" id="KW-1185">Reference proteome</keyword>
<proteinExistence type="predicted"/>
<organism evidence="1 4">
    <name type="scientific">Hydrogenophaga crassostreae</name>
    <dbReference type="NCBI Taxonomy" id="1763535"/>
    <lineage>
        <taxon>Bacteria</taxon>
        <taxon>Pseudomonadati</taxon>
        <taxon>Pseudomonadota</taxon>
        <taxon>Betaproteobacteria</taxon>
        <taxon>Burkholderiales</taxon>
        <taxon>Comamonadaceae</taxon>
        <taxon>Hydrogenophaga</taxon>
    </lineage>
</organism>
<evidence type="ECO:0000313" key="1">
    <source>
        <dbReference type="EMBL" id="AOW14161.1"/>
    </source>
</evidence>
<name>A0A167IJ06_9BURK</name>
<accession>A0A167IJ06</accession>
<evidence type="ECO:0000313" key="4">
    <source>
        <dbReference type="Proteomes" id="UP000185680"/>
    </source>
</evidence>
<dbReference type="KEGG" id="hyl:LPB072_16260"/>
<reference evidence="2 3" key="1">
    <citation type="submission" date="2016-02" db="EMBL/GenBank/DDBJ databases">
        <title>Draft genome sequence of Hydrogenophaga sp. LPB0072.</title>
        <authorList>
            <person name="Shin S.-K."/>
            <person name="Yi H."/>
        </authorList>
    </citation>
    <scope>NUCLEOTIDE SEQUENCE [LARGE SCALE GENOMIC DNA]</scope>
    <source>
        <strain evidence="2 3">LPB0072</strain>
    </source>
</reference>
<evidence type="ECO:0000313" key="3">
    <source>
        <dbReference type="Proteomes" id="UP000185657"/>
    </source>
</evidence>
<gene>
    <name evidence="1" type="ORF">LPB072_16260</name>
    <name evidence="2" type="ORF">LPB72_06455</name>
</gene>
<protein>
    <submittedName>
        <fullName evidence="1">Uncharacterized protein</fullName>
    </submittedName>
</protein>